<comment type="similarity">
    <text evidence="1">Belongs to the NAD(P)-dependent epimerase/dehydratase family.</text>
</comment>
<dbReference type="InterPro" id="IPR020904">
    <property type="entry name" value="Sc_DH/Rdtase_CS"/>
</dbReference>
<keyword evidence="4" id="KW-1185">Reference proteome</keyword>
<dbReference type="KEGG" id="euz:DVS28_a1739"/>
<dbReference type="Proteomes" id="UP000264006">
    <property type="component" value="Chromosome"/>
</dbReference>
<dbReference type="PANTHER" id="PTHR43000">
    <property type="entry name" value="DTDP-D-GLUCOSE 4,6-DEHYDRATASE-RELATED"/>
    <property type="match status" value="1"/>
</dbReference>
<evidence type="ECO:0000259" key="2">
    <source>
        <dbReference type="Pfam" id="PF01370"/>
    </source>
</evidence>
<dbReference type="OrthoDB" id="9801785at2"/>
<organism evidence="3 4">
    <name type="scientific">Euzebya pacifica</name>
    <dbReference type="NCBI Taxonomy" id="1608957"/>
    <lineage>
        <taxon>Bacteria</taxon>
        <taxon>Bacillati</taxon>
        <taxon>Actinomycetota</taxon>
        <taxon>Nitriliruptoria</taxon>
        <taxon>Euzebyales</taxon>
    </lineage>
</organism>
<reference evidence="3 4" key="1">
    <citation type="submission" date="2018-09" db="EMBL/GenBank/DDBJ databases">
        <title>Complete genome sequence of Euzebya sp. DY32-46 isolated from seawater of Pacific Ocean.</title>
        <authorList>
            <person name="Xu L."/>
            <person name="Wu Y.-H."/>
            <person name="Xu X.-W."/>
        </authorList>
    </citation>
    <scope>NUCLEOTIDE SEQUENCE [LARGE SCALE GENOMIC DNA]</scope>
    <source>
        <strain evidence="3 4">DY32-46</strain>
    </source>
</reference>
<evidence type="ECO:0000313" key="4">
    <source>
        <dbReference type="Proteomes" id="UP000264006"/>
    </source>
</evidence>
<sequence length="309" mass="32589">MRVLVTGGAGFIGANLVRTLLGRGHECAVLDSFATGNPTWLVDLSVAVHEGDVRQAELVDRLAAGADAIVHLGAVTGVPPSLRDPLTAHQVNVGGTVNVLQAARAHGGHVLLAGSAAVYGPTPPLPTSEDCPPNPISPYAATKLAAEQYALAWSASYGIDVLPLRFFNVYGPLQTSTQAYAAVVPAFVEAALDGRPLPIHGDGGQTRDFVHVDTVTDVLATAVEGRLVSRVPVNLALGESHSLLDVADTLADVLGRPLERTHLPPREGDVRHSRADQTRLRALVQEVRPVGLRDGLASTVEWASTRRRR</sequence>
<dbReference type="EMBL" id="CP031165">
    <property type="protein sequence ID" value="AXV06430.1"/>
    <property type="molecule type" value="Genomic_DNA"/>
</dbReference>
<dbReference type="InterPro" id="IPR001509">
    <property type="entry name" value="Epimerase_deHydtase"/>
</dbReference>
<dbReference type="Gene3D" id="3.90.25.10">
    <property type="entry name" value="UDP-galactose 4-epimerase, domain 1"/>
    <property type="match status" value="1"/>
</dbReference>
<feature type="domain" description="NAD-dependent epimerase/dehydratase" evidence="2">
    <location>
        <begin position="3"/>
        <end position="224"/>
    </location>
</feature>
<dbReference type="Pfam" id="PF01370">
    <property type="entry name" value="Epimerase"/>
    <property type="match status" value="1"/>
</dbReference>
<gene>
    <name evidence="3" type="ORF">DVS28_a1739</name>
</gene>
<dbReference type="InterPro" id="IPR036291">
    <property type="entry name" value="NAD(P)-bd_dom_sf"/>
</dbReference>
<dbReference type="Gene3D" id="3.40.50.720">
    <property type="entry name" value="NAD(P)-binding Rossmann-like Domain"/>
    <property type="match status" value="1"/>
</dbReference>
<accession>A0A346XW33</accession>
<dbReference type="RefSeq" id="WP_114591083.1">
    <property type="nucleotide sequence ID" value="NZ_CP031165.1"/>
</dbReference>
<dbReference type="AlphaFoldDB" id="A0A346XW33"/>
<protein>
    <submittedName>
        <fullName evidence="3">UDP-glucose 4-epimerase</fullName>
    </submittedName>
</protein>
<name>A0A346XW33_9ACTN</name>
<evidence type="ECO:0000313" key="3">
    <source>
        <dbReference type="EMBL" id="AXV06430.1"/>
    </source>
</evidence>
<dbReference type="SUPFAM" id="SSF51735">
    <property type="entry name" value="NAD(P)-binding Rossmann-fold domains"/>
    <property type="match status" value="1"/>
</dbReference>
<proteinExistence type="inferred from homology"/>
<dbReference type="PROSITE" id="PS00061">
    <property type="entry name" value="ADH_SHORT"/>
    <property type="match status" value="1"/>
</dbReference>
<evidence type="ECO:0000256" key="1">
    <source>
        <dbReference type="ARBA" id="ARBA00007637"/>
    </source>
</evidence>